<sequence>MSSLFSFPRPTTTTDDLENLYKAYRVERAVVLDLAGATETPETVRGGYCGAYLSFFHSCGLTFPIPKPVLEILAELGLSFTQVLLNFLRHLIAFSVRAREEGLSFGVSEFRHLVMVQRITQSPGTFLVSPRPGRHIIENVPYRDEKWRKQFFIFRVDRASVGNFDFSRLRRSWAERIAPFKSSLMSDEMRGLIGVLQRGRLDWSSFDQARIQAAFAMPEGTNSLWRLVRRSSFRTSGSVSKNRASGKSTLISINDSDDEGASEERRCPVSLSPGSGDETVAATRKRRRSLKDTLPGPSRPRFVLEGDGSLFAAQGDLISLAGRMRSAGCRLPSLASSAEKEAYATVAVTSFGKLLRGTYSLVSVSYQVMEAFNEYVVMMEDHVVSSRNDKEMENIGSEIKRLSGELEAAKREGKEDAEKIEALTEDWRRIHHENEALTTQVVAQKAKCREVLESLKDKGSSKKKEVSAEIQLQEVTANIDLMDQLKNGGLTVDAELARLKEMEGDCEDLVASAAVPDWSISELDLPQSLRIRWIKSGGRLSPMIPLLANFWMRIKLWLLSIYPRADFLITELEMSSSFGFPRPTTTTDDLEDLYKEYGVDRAVVLDLAGATETLETPVLEILAELGLSFTQVLPNFFRHLIAFSVRAREEGLSIKVDEFRHLVMVKRNTQSPGTFLVSPRPGRHVIEDVPYRDEKWREQFFVFRVDRASVGDFDFSRLPRSWAERIAPFKDSLMSDEIRGLIGVLRRGHRTGLRLIRLGFGLILPSQKGLTGPLWCFGREAVYCLIEPWFGRRDRCRDQQAKRRRSSKDTLPGPSRPTFFPEGDGSLFAAQGDLISLAGPMRSAGCCLPSLASSAEKEAYAKVAVASSKVMEAFNEYVVMMEDHVVASRNDKEIESISSEIKRLSGELKAAKREGKKDAKNIEALTEDWRRNHHENEALMTQVVAQKAKVAALEVERDQDIRRSSRINRRDIEQRYQEVLKSLKDKWSSKKKEVSPEIQLQEVPPTSIF</sequence>
<keyword evidence="1" id="KW-0175">Coiled coil</keyword>
<feature type="region of interest" description="Disordered" evidence="2">
    <location>
        <begin position="237"/>
        <end position="298"/>
    </location>
</feature>
<dbReference type="Proteomes" id="UP000712600">
    <property type="component" value="Unassembled WGS sequence"/>
</dbReference>
<dbReference type="PANTHER" id="PTHR31099:SF37">
    <property type="entry name" value="MYOSIN HEAVY CHAIN-LIKE PROTEIN"/>
    <property type="match status" value="1"/>
</dbReference>
<dbReference type="PANTHER" id="PTHR31099">
    <property type="entry name" value="OS06G0165300 PROTEIN"/>
    <property type="match status" value="1"/>
</dbReference>
<evidence type="ECO:0000313" key="4">
    <source>
        <dbReference type="Proteomes" id="UP000712600"/>
    </source>
</evidence>
<accession>A0A8S9PF68</accession>
<feature type="coiled-coil region" evidence="1">
    <location>
        <begin position="894"/>
        <end position="956"/>
    </location>
</feature>
<protein>
    <submittedName>
        <fullName evidence="3">Uncharacterized protein</fullName>
    </submittedName>
</protein>
<gene>
    <name evidence="3" type="ORF">F2Q69_00045957</name>
</gene>
<evidence type="ECO:0000313" key="3">
    <source>
        <dbReference type="EMBL" id="KAF3521517.1"/>
    </source>
</evidence>
<feature type="region of interest" description="Disordered" evidence="2">
    <location>
        <begin position="801"/>
        <end position="820"/>
    </location>
</feature>
<feature type="compositionally biased region" description="Polar residues" evidence="2">
    <location>
        <begin position="237"/>
        <end position="254"/>
    </location>
</feature>
<feature type="region of interest" description="Disordered" evidence="2">
    <location>
        <begin position="988"/>
        <end position="1009"/>
    </location>
</feature>
<reference evidence="3" key="1">
    <citation type="submission" date="2019-12" db="EMBL/GenBank/DDBJ databases">
        <title>Genome sequencing and annotation of Brassica cretica.</title>
        <authorList>
            <person name="Studholme D.J."/>
            <person name="Sarris P."/>
        </authorList>
    </citation>
    <scope>NUCLEOTIDE SEQUENCE</scope>
    <source>
        <strain evidence="3">PFS-109/04</strain>
        <tissue evidence="3">Leaf</tissue>
    </source>
</reference>
<name>A0A8S9PF68_BRACR</name>
<dbReference type="EMBL" id="QGKX02001347">
    <property type="protein sequence ID" value="KAF3521517.1"/>
    <property type="molecule type" value="Genomic_DNA"/>
</dbReference>
<comment type="caution">
    <text evidence="3">The sequence shown here is derived from an EMBL/GenBank/DDBJ whole genome shotgun (WGS) entry which is preliminary data.</text>
</comment>
<evidence type="ECO:0000256" key="1">
    <source>
        <dbReference type="SAM" id="Coils"/>
    </source>
</evidence>
<feature type="coiled-coil region" evidence="1">
    <location>
        <begin position="392"/>
        <end position="426"/>
    </location>
</feature>
<proteinExistence type="predicted"/>
<organism evidence="3 4">
    <name type="scientific">Brassica cretica</name>
    <name type="common">Mustard</name>
    <dbReference type="NCBI Taxonomy" id="69181"/>
    <lineage>
        <taxon>Eukaryota</taxon>
        <taxon>Viridiplantae</taxon>
        <taxon>Streptophyta</taxon>
        <taxon>Embryophyta</taxon>
        <taxon>Tracheophyta</taxon>
        <taxon>Spermatophyta</taxon>
        <taxon>Magnoliopsida</taxon>
        <taxon>eudicotyledons</taxon>
        <taxon>Gunneridae</taxon>
        <taxon>Pentapetalae</taxon>
        <taxon>rosids</taxon>
        <taxon>malvids</taxon>
        <taxon>Brassicales</taxon>
        <taxon>Brassicaceae</taxon>
        <taxon>Brassiceae</taxon>
        <taxon>Brassica</taxon>
    </lineage>
</organism>
<dbReference type="AlphaFoldDB" id="A0A8S9PF68"/>
<evidence type="ECO:0000256" key="2">
    <source>
        <dbReference type="SAM" id="MobiDB-lite"/>
    </source>
</evidence>